<gene>
    <name evidence="1" type="ORF">XELAEV_18016214mg</name>
</gene>
<dbReference type="Proteomes" id="UP000694892">
    <property type="component" value="Chromosome 2S"/>
</dbReference>
<dbReference type="AlphaFoldDB" id="A0A974DJJ5"/>
<reference evidence="2" key="1">
    <citation type="journal article" date="2016" name="Nature">
        <title>Genome evolution in the allotetraploid frog Xenopus laevis.</title>
        <authorList>
            <person name="Session A.M."/>
            <person name="Uno Y."/>
            <person name="Kwon T."/>
            <person name="Chapman J.A."/>
            <person name="Toyoda A."/>
            <person name="Takahashi S."/>
            <person name="Fukui A."/>
            <person name="Hikosaka A."/>
            <person name="Suzuki A."/>
            <person name="Kondo M."/>
            <person name="van Heeringen S.J."/>
            <person name="Quigley I."/>
            <person name="Heinz S."/>
            <person name="Ogino H."/>
            <person name="Ochi H."/>
            <person name="Hellsten U."/>
            <person name="Lyons J.B."/>
            <person name="Simakov O."/>
            <person name="Putnam N."/>
            <person name="Stites J."/>
            <person name="Kuroki Y."/>
            <person name="Tanaka T."/>
            <person name="Michiue T."/>
            <person name="Watanabe M."/>
            <person name="Bogdanovic O."/>
            <person name="Lister R."/>
            <person name="Georgiou G."/>
            <person name="Paranjpe S.S."/>
            <person name="van Kruijsbergen I."/>
            <person name="Shu S."/>
            <person name="Carlson J."/>
            <person name="Kinoshita T."/>
            <person name="Ohta Y."/>
            <person name="Mawaribuchi S."/>
            <person name="Jenkins J."/>
            <person name="Grimwood J."/>
            <person name="Schmutz J."/>
            <person name="Mitros T."/>
            <person name="Mozaffari S.V."/>
            <person name="Suzuki Y."/>
            <person name="Haramoto Y."/>
            <person name="Yamamoto T.S."/>
            <person name="Takagi C."/>
            <person name="Heald R."/>
            <person name="Miller K."/>
            <person name="Haudenschild C."/>
            <person name="Kitzman J."/>
            <person name="Nakayama T."/>
            <person name="Izutsu Y."/>
            <person name="Robert J."/>
            <person name="Fortriede J."/>
            <person name="Burns K."/>
            <person name="Lotay V."/>
            <person name="Karimi K."/>
            <person name="Yasuoka Y."/>
            <person name="Dichmann D.S."/>
            <person name="Flajnik M.F."/>
            <person name="Houston D.W."/>
            <person name="Shendure J."/>
            <person name="DuPasquier L."/>
            <person name="Vize P.D."/>
            <person name="Zorn A.M."/>
            <person name="Ito M."/>
            <person name="Marcotte E.M."/>
            <person name="Wallingford J.B."/>
            <person name="Ito Y."/>
            <person name="Asashima M."/>
            <person name="Ueno N."/>
            <person name="Matsuda Y."/>
            <person name="Veenstra G.J."/>
            <person name="Fujiyama A."/>
            <person name="Harland R.M."/>
            <person name="Taira M."/>
            <person name="Rokhsar D.S."/>
        </authorList>
    </citation>
    <scope>NUCLEOTIDE SEQUENCE [LARGE SCALE GENOMIC DNA]</scope>
    <source>
        <strain evidence="2">J</strain>
    </source>
</reference>
<name>A0A974DJJ5_XENLA</name>
<dbReference type="EMBL" id="CM004469">
    <property type="protein sequence ID" value="OCT93149.1"/>
    <property type="molecule type" value="Genomic_DNA"/>
</dbReference>
<protein>
    <submittedName>
        <fullName evidence="1">Uncharacterized protein</fullName>
    </submittedName>
</protein>
<accession>A0A974DJJ5</accession>
<sequence>MFTLLLGRRCWGPVTAGVPNLFWPGDQGRGRRPILERYSRGSQPFWPGGGGRRPILDRCSRVPQPFWPGGGGRRPILEHYSRGPQPFFGLGPLGGLGRESCPIRRRS</sequence>
<organism evidence="1 2">
    <name type="scientific">Xenopus laevis</name>
    <name type="common">African clawed frog</name>
    <dbReference type="NCBI Taxonomy" id="8355"/>
    <lineage>
        <taxon>Eukaryota</taxon>
        <taxon>Metazoa</taxon>
        <taxon>Chordata</taxon>
        <taxon>Craniata</taxon>
        <taxon>Vertebrata</taxon>
        <taxon>Euteleostomi</taxon>
        <taxon>Amphibia</taxon>
        <taxon>Batrachia</taxon>
        <taxon>Anura</taxon>
        <taxon>Pipoidea</taxon>
        <taxon>Pipidae</taxon>
        <taxon>Xenopodinae</taxon>
        <taxon>Xenopus</taxon>
        <taxon>Xenopus</taxon>
    </lineage>
</organism>
<evidence type="ECO:0000313" key="1">
    <source>
        <dbReference type="EMBL" id="OCT93149.1"/>
    </source>
</evidence>
<proteinExistence type="predicted"/>
<evidence type="ECO:0000313" key="2">
    <source>
        <dbReference type="Proteomes" id="UP000694892"/>
    </source>
</evidence>